<evidence type="ECO:0000313" key="22">
    <source>
        <dbReference type="Xenbase" id="XB-GENE-493484"/>
    </source>
</evidence>
<dbReference type="PANTHER" id="PTHR20859:SF46">
    <property type="entry name" value="INTERFERON GAMMA RECEPTOR 2"/>
    <property type="match status" value="1"/>
</dbReference>
<evidence type="ECO:0000256" key="4">
    <source>
        <dbReference type="ARBA" id="ARBA00011184"/>
    </source>
</evidence>
<reference evidence="21" key="5">
    <citation type="submission" date="2025-04" db="UniProtKB">
        <authorList>
            <consortium name="RefSeq"/>
        </authorList>
    </citation>
    <scope>IDENTIFICATION</scope>
</reference>
<dbReference type="GO" id="GO:0007596">
    <property type="term" value="P:blood coagulation"/>
    <property type="evidence" value="ECO:0007669"/>
    <property type="project" value="UniProtKB-KW"/>
</dbReference>
<keyword evidence="21" id="KW-0675">Receptor</keyword>
<dbReference type="CDD" id="cd00063">
    <property type="entry name" value="FN3"/>
    <property type="match status" value="1"/>
</dbReference>
<dbReference type="Reactome" id="R-XTR-877300">
    <property type="pathway name" value="Interferon gamma signaling"/>
</dbReference>
<dbReference type="Reactome" id="R-XTR-909733">
    <property type="pathway name" value="Interferon alpha/beta signaling"/>
</dbReference>
<evidence type="ECO:0000259" key="17">
    <source>
        <dbReference type="PROSITE" id="PS50853"/>
    </source>
</evidence>
<evidence type="ECO:0000256" key="16">
    <source>
        <dbReference type="SAM" id="SignalP"/>
    </source>
</evidence>
<dbReference type="InterPro" id="IPR013783">
    <property type="entry name" value="Ig-like_fold"/>
</dbReference>
<dbReference type="Reactome" id="R-XTR-6783783">
    <property type="pathway name" value="Interleukin-10 signaling"/>
</dbReference>
<sequence>MCPCCPPPLLLLLSLSIPVFGRVPEPQNVRMDSVNFKNILRWDPPVASGSAAYTYTAEYRLALERRTNYTRICHTNATHCDFSNINYNSIVRVRAERNGGVSKWVTRFFNPYSQTVITAPEVKVASRAGYLDVSFFGPMEEADGRSLTDKYGNLKYKLFYWRQSEPSVVTSMESSQNLETLADLEKWTSYCIRVQAYAPDYNNTGELSEAICEKTTNDGTIPGWQIALSFIVPLCLSAVIVVGMFYLGISIYKAAKYLFFPKYSFPEHLKEYLSQPFYSSPHLSTQGPDDVAEPYGTLTLVSEENPEV</sequence>
<dbReference type="InterPro" id="IPR003961">
    <property type="entry name" value="FN3_dom"/>
</dbReference>
<evidence type="ECO:0000313" key="19">
    <source>
        <dbReference type="Ensembl" id="ENSXETP00000113700"/>
    </source>
</evidence>
<evidence type="ECO:0000313" key="21">
    <source>
        <dbReference type="RefSeq" id="NP_001165294.1"/>
    </source>
</evidence>
<dbReference type="Ensembl" id="ENSXETT00000123475">
    <property type="protein sequence ID" value="ENSXETP00000113700"/>
    <property type="gene ID" value="ENSXETG00000046870"/>
</dbReference>
<keyword evidence="13" id="KW-0449">Lipoprotein</keyword>
<dbReference type="Xenbase" id="XB-GENE-493484">
    <property type="gene designation" value="il10rb"/>
</dbReference>
<dbReference type="PROSITE" id="PS50853">
    <property type="entry name" value="FN3"/>
    <property type="match status" value="1"/>
</dbReference>
<comment type="similarity">
    <text evidence="3">Belongs to the tissue factor family.</text>
</comment>
<dbReference type="Pfam" id="PF01108">
    <property type="entry name" value="Tissue_fac"/>
    <property type="match status" value="1"/>
</dbReference>
<reference evidence="18 21" key="2">
    <citation type="journal article" date="2010" name="J. Immunol.">
        <title>Intron-containing type I and type III IFN coexist in amphibians: refuting the concept that a retroposition event gave rise to type I IFNs.</title>
        <authorList>
            <person name="Qi Z."/>
            <person name="Nie P."/>
            <person name="Secombes C.J."/>
            <person name="Zou J."/>
        </authorList>
    </citation>
    <scope>NUCLEOTIDE SEQUENCE</scope>
</reference>
<feature type="chain" id="PRO_5033207699" description="Tissue factor" evidence="16 21">
    <location>
        <begin position="22"/>
        <end position="308"/>
    </location>
</feature>
<dbReference type="Proteomes" id="UP000008143">
    <property type="component" value="Chromosome 2"/>
</dbReference>
<dbReference type="GO" id="GO:0019221">
    <property type="term" value="P:cytokine-mediated signaling pathway"/>
    <property type="evidence" value="ECO:0000318"/>
    <property type="project" value="GO_Central"/>
</dbReference>
<comment type="subcellular location">
    <subcellularLocation>
        <location evidence="2">Membrane</location>
    </subcellularLocation>
</comment>
<keyword evidence="11" id="KW-1015">Disulfide bond</keyword>
<evidence type="ECO:0000256" key="7">
    <source>
        <dbReference type="ARBA" id="ARBA00022729"/>
    </source>
</evidence>
<dbReference type="RefSeq" id="NP_001165294.1">
    <property type="nucleotide sequence ID" value="NM_001171823.1"/>
</dbReference>
<dbReference type="GeneID" id="100329183"/>
<dbReference type="Pfam" id="PF09294">
    <property type="entry name" value="Interfer-bind"/>
    <property type="match status" value="1"/>
</dbReference>
<dbReference type="InterPro" id="IPR036116">
    <property type="entry name" value="FN3_sf"/>
</dbReference>
<dbReference type="EMBL" id="FJ581040">
    <property type="protein sequence ID" value="ACV32141.1"/>
    <property type="molecule type" value="mRNA"/>
</dbReference>
<reference evidence="19" key="4">
    <citation type="submission" date="2021-03" db="UniProtKB">
        <authorList>
            <consortium name="Ensembl"/>
        </authorList>
    </citation>
    <scope>IDENTIFICATION</scope>
</reference>
<dbReference type="AlphaFoldDB" id="D2DJQ2"/>
<feature type="domain" description="Fibronectin type-III" evidence="17">
    <location>
        <begin position="25"/>
        <end position="121"/>
    </location>
</feature>
<dbReference type="AGR" id="Xenbase:XB-GENE-493484"/>
<dbReference type="GO" id="GO:0004896">
    <property type="term" value="F:cytokine receptor activity"/>
    <property type="evidence" value="ECO:0000318"/>
    <property type="project" value="GO_Central"/>
</dbReference>
<keyword evidence="10" id="KW-0564">Palmitate</keyword>
<evidence type="ECO:0000256" key="15">
    <source>
        <dbReference type="SAM" id="Phobius"/>
    </source>
</evidence>
<evidence type="ECO:0000256" key="8">
    <source>
        <dbReference type="ARBA" id="ARBA00023084"/>
    </source>
</evidence>
<keyword evidence="8" id="KW-0094">Blood coagulation</keyword>
<dbReference type="OrthoDB" id="8724082at2759"/>
<dbReference type="Reactome" id="R-XTR-449836">
    <property type="pathway name" value="Other interleukin signaling"/>
</dbReference>
<evidence type="ECO:0000256" key="14">
    <source>
        <dbReference type="ARBA" id="ARBA00031171"/>
    </source>
</evidence>
<evidence type="ECO:0000256" key="12">
    <source>
        <dbReference type="ARBA" id="ARBA00023180"/>
    </source>
</evidence>
<keyword evidence="6" id="KW-0356">Hemostasis</keyword>
<keyword evidence="15" id="KW-1133">Transmembrane helix</keyword>
<comment type="function">
    <text evidence="1">Initiates blood coagulation by forming a complex with circulating factor VII or VIIa. The [TF:VIIa] complex activates factors IX or X by specific limited proteolysis. TF plays a role in normal hemostasis by initiating the cell-surface assembly and propagation of the coagulation protease cascade.</text>
</comment>
<dbReference type="Gene3D" id="2.60.40.10">
    <property type="entry name" value="Immunoglobulins"/>
    <property type="match status" value="2"/>
</dbReference>
<keyword evidence="7 16" id="KW-0732">Signal</keyword>
<evidence type="ECO:0000256" key="13">
    <source>
        <dbReference type="ARBA" id="ARBA00023288"/>
    </source>
</evidence>
<evidence type="ECO:0000256" key="11">
    <source>
        <dbReference type="ARBA" id="ARBA00023157"/>
    </source>
</evidence>
<dbReference type="OMA" id="QWDSPAF"/>
<name>D2DJQ2_XENTR</name>
<evidence type="ECO:0000256" key="3">
    <source>
        <dbReference type="ARBA" id="ARBA00009197"/>
    </source>
</evidence>
<reference evidence="18" key="1">
    <citation type="submission" date="2008-12" db="EMBL/GenBank/DDBJ databases">
        <title>Molecular phylogeny and expression analysis of type III interferons and their receptors in Xenopus.</title>
        <authorList>
            <person name="Qi Z.T."/>
            <person name="Zou J."/>
            <person name="Secombes C.J."/>
            <person name="Nie P."/>
        </authorList>
    </citation>
    <scope>NUCLEOTIDE SEQUENCE</scope>
</reference>
<organism evidence="18">
    <name type="scientific">Xenopus tropicalis</name>
    <name type="common">Western clawed frog</name>
    <name type="synonym">Silurana tropicalis</name>
    <dbReference type="NCBI Taxonomy" id="8364"/>
    <lineage>
        <taxon>Eukaryota</taxon>
        <taxon>Metazoa</taxon>
        <taxon>Chordata</taxon>
        <taxon>Craniata</taxon>
        <taxon>Vertebrata</taxon>
        <taxon>Euteleostomi</taxon>
        <taxon>Amphibia</taxon>
        <taxon>Batrachia</taxon>
        <taxon>Anura</taxon>
        <taxon>Pipoidea</taxon>
        <taxon>Pipidae</taxon>
        <taxon>Xenopodinae</taxon>
        <taxon>Xenopus</taxon>
        <taxon>Silurana</taxon>
    </lineage>
</organism>
<keyword evidence="20" id="KW-1185">Reference proteome</keyword>
<evidence type="ECO:0000256" key="6">
    <source>
        <dbReference type="ARBA" id="ARBA00022696"/>
    </source>
</evidence>
<dbReference type="GeneTree" id="ENSGT00940000158231"/>
<keyword evidence="15" id="KW-0812">Transmembrane</keyword>
<dbReference type="InterPro" id="IPR050650">
    <property type="entry name" value="Type-II_Cytokine-TF_Rcpt"/>
</dbReference>
<evidence type="ECO:0000313" key="18">
    <source>
        <dbReference type="EMBL" id="ACV32141.1"/>
    </source>
</evidence>
<protein>
    <recommendedName>
        <fullName evidence="5">Tissue factor</fullName>
    </recommendedName>
    <alternativeName>
        <fullName evidence="14">Coagulation factor III</fullName>
    </alternativeName>
</protein>
<proteinExistence type="evidence at transcript level"/>
<dbReference type="SUPFAM" id="SSF49265">
    <property type="entry name" value="Fibronectin type III"/>
    <property type="match status" value="2"/>
</dbReference>
<dbReference type="Reactome" id="R-XTR-8854691">
    <property type="pathway name" value="Interleukin-20 family signaling"/>
</dbReference>
<evidence type="ECO:0000256" key="1">
    <source>
        <dbReference type="ARBA" id="ARBA00002201"/>
    </source>
</evidence>
<dbReference type="PANTHER" id="PTHR20859">
    <property type="entry name" value="INTERFERON/INTERLEUKIN RECEPTOR"/>
    <property type="match status" value="1"/>
</dbReference>
<feature type="transmembrane region" description="Helical" evidence="15">
    <location>
        <begin position="224"/>
        <end position="249"/>
    </location>
</feature>
<accession>D2DJQ2</accession>
<dbReference type="Reactome" id="R-XTR-912694">
    <property type="pathway name" value="Regulation of IFNA/IFNB signaling"/>
</dbReference>
<reference evidence="19" key="3">
    <citation type="journal article" date="2010" name="Science">
        <title>The genome of the Western clawed frog Xenopus tropicalis.</title>
        <authorList>
            <person name="Hellsten U."/>
            <person name="Harland R.M."/>
            <person name="Gilchrist M.J."/>
            <person name="Hendrix D."/>
            <person name="Jurka J."/>
            <person name="Kapitonov V."/>
            <person name="Ovcharenko I."/>
            <person name="Putnam N.H."/>
            <person name="Shu S."/>
            <person name="Taher L."/>
            <person name="Blitz I.L."/>
            <person name="Blumberg B."/>
            <person name="Dichmann D.S."/>
            <person name="Dubchak I."/>
            <person name="Amaya E."/>
            <person name="Detter J.C."/>
            <person name="Fletcher R."/>
            <person name="Gerhard D.S."/>
            <person name="Goodstein D."/>
            <person name="Graves T."/>
            <person name="Grigoriev I.V."/>
            <person name="Grimwood J."/>
            <person name="Kawashima T."/>
            <person name="Lindquist E."/>
            <person name="Lucas S.M."/>
            <person name="Mead P.E."/>
            <person name="Mitros T."/>
            <person name="Ogino H."/>
            <person name="Ohta Y."/>
            <person name="Poliakov A.V."/>
            <person name="Pollet N."/>
            <person name="Robert J."/>
            <person name="Salamov A."/>
            <person name="Sater A.K."/>
            <person name="Schmutz J."/>
            <person name="Terry A."/>
            <person name="Vize P.D."/>
            <person name="Warren W.C."/>
            <person name="Wells D."/>
            <person name="Wills A."/>
            <person name="Wilson R.K."/>
            <person name="Zimmerman L.B."/>
            <person name="Zorn A.M."/>
            <person name="Grainger R."/>
            <person name="Grammer T."/>
            <person name="Khokha M.K."/>
            <person name="Richardson P.M."/>
            <person name="Rokhsar D.S."/>
        </authorList>
    </citation>
    <scope>NUCLEOTIDE SEQUENCE [LARGE SCALE GENOMIC DNA]</scope>
    <source>
        <strain evidence="19">Nigerian</strain>
    </source>
</reference>
<evidence type="ECO:0000313" key="20">
    <source>
        <dbReference type="Proteomes" id="UP000008143"/>
    </source>
</evidence>
<dbReference type="GO" id="GO:0005886">
    <property type="term" value="C:plasma membrane"/>
    <property type="evidence" value="ECO:0000318"/>
    <property type="project" value="GO_Central"/>
</dbReference>
<keyword evidence="12" id="KW-0325">Glycoprotein</keyword>
<dbReference type="KEGG" id="xtr:100329183"/>
<dbReference type="InterPro" id="IPR001187">
    <property type="entry name" value="Tissue_factor"/>
</dbReference>
<evidence type="ECO:0000256" key="10">
    <source>
        <dbReference type="ARBA" id="ARBA00023139"/>
    </source>
</evidence>
<dbReference type="SMR" id="D2DJQ2"/>
<evidence type="ECO:0000256" key="2">
    <source>
        <dbReference type="ARBA" id="ARBA00004370"/>
    </source>
</evidence>
<dbReference type="PRINTS" id="PR00346">
    <property type="entry name" value="TISSUEFACTOR"/>
</dbReference>
<gene>
    <name evidence="19 21 22" type="primary">il10rb</name>
    <name evidence="18" type="synonym">IL-10R2</name>
    <name evidence="21" type="synonym">il10r2</name>
</gene>
<evidence type="ECO:0000256" key="9">
    <source>
        <dbReference type="ARBA" id="ARBA00023136"/>
    </source>
</evidence>
<dbReference type="CTD" id="3588"/>
<keyword evidence="9 15" id="KW-0472">Membrane</keyword>
<dbReference type="InterPro" id="IPR015373">
    <property type="entry name" value="Interferon/interleukin_rcp_dom"/>
</dbReference>
<evidence type="ECO:0000256" key="5">
    <source>
        <dbReference type="ARBA" id="ARBA00018722"/>
    </source>
</evidence>
<comment type="subunit">
    <text evidence="4">Interacts with HSPE; the interaction, inhibited by heparin, promotes the generation of activated factor X and activates coagulation in the presence of activated factor VII.</text>
</comment>
<feature type="signal peptide" evidence="16">
    <location>
        <begin position="1"/>
        <end position="21"/>
    </location>
</feature>